<dbReference type="Gene3D" id="6.20.210.20">
    <property type="entry name" value="THAP domain"/>
    <property type="match status" value="1"/>
</dbReference>
<keyword evidence="4 6" id="KW-0238">DNA-binding</keyword>
<dbReference type="EMBL" id="CAKXAJ010025236">
    <property type="protein sequence ID" value="CAH2236875.1"/>
    <property type="molecule type" value="Genomic_DNA"/>
</dbReference>
<evidence type="ECO:0000259" key="8">
    <source>
        <dbReference type="PROSITE" id="PS50157"/>
    </source>
</evidence>
<dbReference type="GO" id="GO:0005634">
    <property type="term" value="C:nucleus"/>
    <property type="evidence" value="ECO:0007669"/>
    <property type="project" value="InterPro"/>
</dbReference>
<evidence type="ECO:0000256" key="6">
    <source>
        <dbReference type="PROSITE-ProRule" id="PRU00309"/>
    </source>
</evidence>
<feature type="domain" description="C2H2-type" evidence="8">
    <location>
        <begin position="300"/>
        <end position="327"/>
    </location>
</feature>
<dbReference type="PROSITE" id="PS50157">
    <property type="entry name" value="ZINC_FINGER_C2H2_2"/>
    <property type="match status" value="1"/>
</dbReference>
<evidence type="ECO:0000256" key="5">
    <source>
        <dbReference type="PROSITE-ProRule" id="PRU00042"/>
    </source>
</evidence>
<feature type="binding site" evidence="7">
    <location>
        <position position="98"/>
    </location>
    <ligand>
        <name>Zn(2+)</name>
        <dbReference type="ChEBI" id="CHEBI:29105"/>
    </ligand>
</feature>
<dbReference type="InterPro" id="IPR038441">
    <property type="entry name" value="THAP_Znf_sf"/>
</dbReference>
<dbReference type="Proteomes" id="UP000838756">
    <property type="component" value="Unassembled WGS sequence"/>
</dbReference>
<keyword evidence="1 7" id="KW-0479">Metal-binding</keyword>
<protein>
    <submittedName>
        <fullName evidence="11">Jg23230 protein</fullName>
    </submittedName>
</protein>
<comment type="caution">
    <text evidence="11">The sequence shown here is derived from an EMBL/GenBank/DDBJ whole genome shotgun (WGS) entry which is preliminary data.</text>
</comment>
<evidence type="ECO:0000256" key="2">
    <source>
        <dbReference type="ARBA" id="ARBA00022771"/>
    </source>
</evidence>
<dbReference type="PROSITE" id="PS00028">
    <property type="entry name" value="ZINC_FINGER_C2H2_1"/>
    <property type="match status" value="1"/>
</dbReference>
<dbReference type="InterPro" id="IPR006612">
    <property type="entry name" value="THAP_Znf"/>
</dbReference>
<dbReference type="OrthoDB" id="7312725at2759"/>
<feature type="binding site" evidence="7">
    <location>
        <position position="142"/>
    </location>
    <ligand>
        <name>Zn(2+)</name>
        <dbReference type="ChEBI" id="CHEBI:29105"/>
    </ligand>
</feature>
<evidence type="ECO:0000256" key="1">
    <source>
        <dbReference type="ARBA" id="ARBA00022723"/>
    </source>
</evidence>
<dbReference type="AlphaFoldDB" id="A0A8S4RJW7"/>
<dbReference type="InterPro" id="IPR013087">
    <property type="entry name" value="Znf_C2H2_type"/>
</dbReference>
<organism evidence="11 12">
    <name type="scientific">Pararge aegeria aegeria</name>
    <dbReference type="NCBI Taxonomy" id="348720"/>
    <lineage>
        <taxon>Eukaryota</taxon>
        <taxon>Metazoa</taxon>
        <taxon>Ecdysozoa</taxon>
        <taxon>Arthropoda</taxon>
        <taxon>Hexapoda</taxon>
        <taxon>Insecta</taxon>
        <taxon>Pterygota</taxon>
        <taxon>Neoptera</taxon>
        <taxon>Endopterygota</taxon>
        <taxon>Lepidoptera</taxon>
        <taxon>Glossata</taxon>
        <taxon>Ditrysia</taxon>
        <taxon>Papilionoidea</taxon>
        <taxon>Nymphalidae</taxon>
        <taxon>Satyrinae</taxon>
        <taxon>Satyrini</taxon>
        <taxon>Parargina</taxon>
        <taxon>Pararge</taxon>
    </lineage>
</organism>
<keyword evidence="12" id="KW-1185">Reference proteome</keyword>
<evidence type="ECO:0000259" key="9">
    <source>
        <dbReference type="PROSITE" id="PS50950"/>
    </source>
</evidence>
<keyword evidence="3 7" id="KW-0862">Zinc</keyword>
<evidence type="ECO:0000313" key="11">
    <source>
        <dbReference type="EMBL" id="CAH2236875.1"/>
    </source>
</evidence>
<evidence type="ECO:0000256" key="7">
    <source>
        <dbReference type="PROSITE-ProRule" id="PRU01263"/>
    </source>
</evidence>
<dbReference type="PANTHER" id="PTHR46600">
    <property type="entry name" value="THAP DOMAIN-CONTAINING"/>
    <property type="match status" value="1"/>
</dbReference>
<dbReference type="PANTHER" id="PTHR46600:SF11">
    <property type="entry name" value="THAP DOMAIN-CONTAINING PROTEIN 10"/>
    <property type="match status" value="1"/>
</dbReference>
<dbReference type="PROSITE" id="PS51915">
    <property type="entry name" value="ZAD"/>
    <property type="match status" value="1"/>
</dbReference>
<keyword evidence="2 5" id="KW-0863">Zinc-finger</keyword>
<name>A0A8S4RJW7_9NEOP</name>
<proteinExistence type="predicted"/>
<feature type="domain" description="ZAD" evidence="10">
    <location>
        <begin position="96"/>
        <end position="166"/>
    </location>
</feature>
<feature type="domain" description="THAP-type" evidence="9">
    <location>
        <begin position="9"/>
        <end position="95"/>
    </location>
</feature>
<sequence>MKQYRNKKYKVRCCVAFCSNASASEASGKHEEISYHPFPREVQLRTAWLRALGKEHAYYLPETSVVCSQHFLSEDIYETETGVKQIANGAIPSTVQICTMCLDIDSKLLLMSKHKLEQAYEKLTGYPLCDQGNLKHTVCVQCSQILKKIDGFREKSLRARSLLMDLVKKYEFITVKHLEMTNCTKSQLTGNVVAKVLEPGRCDIVELPDEDKEMECDETVDLTETLEVTNGYCDDTLLVDSELELLNQSDIWPTTEENLSDSSEKQSDGLLKDSNKNPYDSCFAKEDGKIELFKYENDNFACLQCFEEFTDELDYTYHMRMHTQSEGNITTQVCESQTAVSSSWDNTPSSGAWNKSV</sequence>
<dbReference type="GO" id="GO:0043565">
    <property type="term" value="F:sequence-specific DNA binding"/>
    <property type="evidence" value="ECO:0007669"/>
    <property type="project" value="InterPro"/>
</dbReference>
<dbReference type="Pfam" id="PF05485">
    <property type="entry name" value="THAP"/>
    <property type="match status" value="1"/>
</dbReference>
<evidence type="ECO:0000313" key="12">
    <source>
        <dbReference type="Proteomes" id="UP000838756"/>
    </source>
</evidence>
<dbReference type="InterPro" id="IPR012934">
    <property type="entry name" value="Znf_AD"/>
</dbReference>
<dbReference type="PROSITE" id="PS50950">
    <property type="entry name" value="ZF_THAP"/>
    <property type="match status" value="1"/>
</dbReference>
<evidence type="ECO:0000259" key="10">
    <source>
        <dbReference type="PROSITE" id="PS51915"/>
    </source>
</evidence>
<dbReference type="GO" id="GO:0008270">
    <property type="term" value="F:zinc ion binding"/>
    <property type="evidence" value="ECO:0007669"/>
    <property type="project" value="UniProtKB-UniRule"/>
</dbReference>
<feature type="binding site" evidence="7">
    <location>
        <position position="101"/>
    </location>
    <ligand>
        <name>Zn(2+)</name>
        <dbReference type="ChEBI" id="CHEBI:29105"/>
    </ligand>
</feature>
<gene>
    <name evidence="11" type="primary">jg23230</name>
    <name evidence="11" type="ORF">PAEG_LOCUS14209</name>
</gene>
<dbReference type="SMART" id="SM00868">
    <property type="entry name" value="zf-AD"/>
    <property type="match status" value="1"/>
</dbReference>
<reference evidence="11" key="1">
    <citation type="submission" date="2022-03" db="EMBL/GenBank/DDBJ databases">
        <authorList>
            <person name="Lindestad O."/>
        </authorList>
    </citation>
    <scope>NUCLEOTIDE SEQUENCE</scope>
</reference>
<accession>A0A8S4RJW7</accession>
<dbReference type="SMART" id="SM00980">
    <property type="entry name" value="THAP"/>
    <property type="match status" value="1"/>
</dbReference>
<evidence type="ECO:0000256" key="3">
    <source>
        <dbReference type="ARBA" id="ARBA00022833"/>
    </source>
</evidence>
<feature type="binding site" evidence="7">
    <location>
        <position position="139"/>
    </location>
    <ligand>
        <name>Zn(2+)</name>
        <dbReference type="ChEBI" id="CHEBI:29105"/>
    </ligand>
</feature>
<dbReference type="InterPro" id="IPR026516">
    <property type="entry name" value="THAP1/10"/>
</dbReference>
<evidence type="ECO:0000256" key="4">
    <source>
        <dbReference type="ARBA" id="ARBA00023125"/>
    </source>
</evidence>
<dbReference type="SUPFAM" id="SSF57716">
    <property type="entry name" value="Glucocorticoid receptor-like (DNA-binding domain)"/>
    <property type="match status" value="1"/>
</dbReference>